<protein>
    <submittedName>
        <fullName evidence="4">30S ribosomal protein S13</fullName>
    </submittedName>
</protein>
<dbReference type="AlphaFoldDB" id="A0A1R1PL61"/>
<dbReference type="GO" id="GO:1990904">
    <property type="term" value="C:ribonucleoprotein complex"/>
    <property type="evidence" value="ECO:0007669"/>
    <property type="project" value="UniProtKB-KW"/>
</dbReference>
<dbReference type="SUPFAM" id="SSF46946">
    <property type="entry name" value="S13-like H2TH domain"/>
    <property type="match status" value="1"/>
</dbReference>
<dbReference type="PROSITE" id="PS50159">
    <property type="entry name" value="RIBOSOMAL_S13_2"/>
    <property type="match status" value="1"/>
</dbReference>
<sequence length="60" mass="6941">MSIHKQCRLHELNETQINQLSGILSKMTLENDLQRQISNNVKRLRRIGTYVGMRHAVGLP</sequence>
<dbReference type="GO" id="GO:0006412">
    <property type="term" value="P:translation"/>
    <property type="evidence" value="ECO:0007669"/>
    <property type="project" value="InterPro"/>
</dbReference>
<feature type="non-terminal residue" evidence="4">
    <location>
        <position position="60"/>
    </location>
</feature>
<dbReference type="InterPro" id="IPR001892">
    <property type="entry name" value="Ribosomal_uS13"/>
</dbReference>
<dbReference type="OrthoDB" id="525520at2759"/>
<accession>A0A1R1PL61</accession>
<keyword evidence="2 4" id="KW-0689">Ribosomal protein</keyword>
<dbReference type="EMBL" id="LSSK01000842">
    <property type="protein sequence ID" value="OMH81704.1"/>
    <property type="molecule type" value="Genomic_DNA"/>
</dbReference>
<keyword evidence="5" id="KW-1185">Reference proteome</keyword>
<dbReference type="GO" id="GO:0005840">
    <property type="term" value="C:ribosome"/>
    <property type="evidence" value="ECO:0007669"/>
    <property type="project" value="UniProtKB-KW"/>
</dbReference>
<organism evidence="4 5">
    <name type="scientific">Zancudomyces culisetae</name>
    <name type="common">Gut fungus</name>
    <name type="synonym">Smittium culisetae</name>
    <dbReference type="NCBI Taxonomy" id="1213189"/>
    <lineage>
        <taxon>Eukaryota</taxon>
        <taxon>Fungi</taxon>
        <taxon>Fungi incertae sedis</taxon>
        <taxon>Zoopagomycota</taxon>
        <taxon>Kickxellomycotina</taxon>
        <taxon>Harpellomycetes</taxon>
        <taxon>Harpellales</taxon>
        <taxon>Legeriomycetaceae</taxon>
        <taxon>Zancudomyces</taxon>
    </lineage>
</organism>
<keyword evidence="3" id="KW-0687">Ribonucleoprotein</keyword>
<dbReference type="Proteomes" id="UP000188320">
    <property type="component" value="Unassembled WGS sequence"/>
</dbReference>
<evidence type="ECO:0000256" key="3">
    <source>
        <dbReference type="ARBA" id="ARBA00023274"/>
    </source>
</evidence>
<comment type="caution">
    <text evidence="4">The sequence shown here is derived from an EMBL/GenBank/DDBJ whole genome shotgun (WGS) entry which is preliminary data.</text>
</comment>
<evidence type="ECO:0000256" key="2">
    <source>
        <dbReference type="ARBA" id="ARBA00022980"/>
    </source>
</evidence>
<evidence type="ECO:0000313" key="4">
    <source>
        <dbReference type="EMBL" id="OMH81704.1"/>
    </source>
</evidence>
<proteinExistence type="inferred from homology"/>
<dbReference type="InterPro" id="IPR010979">
    <property type="entry name" value="Ribosomal_uS13-like_H2TH"/>
</dbReference>
<evidence type="ECO:0000256" key="1">
    <source>
        <dbReference type="ARBA" id="ARBA00008080"/>
    </source>
</evidence>
<dbReference type="Gene3D" id="1.10.8.50">
    <property type="match status" value="1"/>
</dbReference>
<comment type="similarity">
    <text evidence="1">Belongs to the universal ribosomal protein uS13 family.</text>
</comment>
<dbReference type="GO" id="GO:0003735">
    <property type="term" value="F:structural constituent of ribosome"/>
    <property type="evidence" value="ECO:0007669"/>
    <property type="project" value="InterPro"/>
</dbReference>
<dbReference type="GO" id="GO:0003723">
    <property type="term" value="F:RNA binding"/>
    <property type="evidence" value="ECO:0007669"/>
    <property type="project" value="InterPro"/>
</dbReference>
<dbReference type="InterPro" id="IPR027437">
    <property type="entry name" value="Rbsml_uS13_C"/>
</dbReference>
<evidence type="ECO:0000313" key="5">
    <source>
        <dbReference type="Proteomes" id="UP000188320"/>
    </source>
</evidence>
<dbReference type="Gene3D" id="4.10.910.10">
    <property type="entry name" value="30s ribosomal protein s13, domain 2"/>
    <property type="match status" value="1"/>
</dbReference>
<reference evidence="5" key="1">
    <citation type="submission" date="2017-01" db="EMBL/GenBank/DDBJ databases">
        <authorList>
            <person name="Wang Y."/>
            <person name="White M."/>
            <person name="Kvist S."/>
            <person name="Moncalvo J.-M."/>
        </authorList>
    </citation>
    <scope>NUCLEOTIDE SEQUENCE [LARGE SCALE GENOMIC DNA]</scope>
    <source>
        <strain evidence="5">COL-18-3</strain>
    </source>
</reference>
<gene>
    <name evidence="4" type="ORF">AX774_g4834</name>
</gene>
<dbReference type="Pfam" id="PF00416">
    <property type="entry name" value="Ribosomal_S13"/>
    <property type="match status" value="1"/>
</dbReference>
<name>A0A1R1PL61_ZANCU</name>